<protein>
    <recommendedName>
        <fullName evidence="3">Lipoprotein</fullName>
    </recommendedName>
</protein>
<reference evidence="1 2" key="1">
    <citation type="submission" date="2015-03" db="EMBL/GenBank/DDBJ databases">
        <authorList>
            <person name="McCorrison J."/>
            <person name="Sanka R."/>
            <person name="Adams M."/>
            <person name="Brinkac L."/>
            <person name="Nierman W."/>
            <person name="Sutton G."/>
            <person name="Nelson K."/>
            <person name="Kiedrowski L."/>
            <person name="Guerrero D."/>
            <person name="Bonomo R."/>
        </authorList>
    </citation>
    <scope>NUCLEOTIDE SEQUENCE [LARGE SCALE GENOMIC DNA]</scope>
    <source>
        <strain evidence="1 2">35699</strain>
    </source>
</reference>
<evidence type="ECO:0000313" key="2">
    <source>
        <dbReference type="Proteomes" id="UP000033352"/>
    </source>
</evidence>
<dbReference type="EMBL" id="JZYX01000036">
    <property type="protein sequence ID" value="KJN24906.1"/>
    <property type="molecule type" value="Genomic_DNA"/>
</dbReference>
<gene>
    <name evidence="1" type="ORF">SS37_16720</name>
</gene>
<proteinExistence type="predicted"/>
<evidence type="ECO:0000313" key="1">
    <source>
        <dbReference type="EMBL" id="KJN24906.1"/>
    </source>
</evidence>
<organism evidence="1 2">
    <name type="scientific">Enterobacter sichuanensis</name>
    <dbReference type="NCBI Taxonomy" id="2071710"/>
    <lineage>
        <taxon>Bacteria</taxon>
        <taxon>Pseudomonadati</taxon>
        <taxon>Pseudomonadota</taxon>
        <taxon>Gammaproteobacteria</taxon>
        <taxon>Enterobacterales</taxon>
        <taxon>Enterobacteriaceae</taxon>
        <taxon>Enterobacter</taxon>
        <taxon>Enterobacter cloacae complex</taxon>
    </lineage>
</organism>
<dbReference type="PROSITE" id="PS51257">
    <property type="entry name" value="PROKAR_LIPOPROTEIN"/>
    <property type="match status" value="1"/>
</dbReference>
<dbReference type="OrthoDB" id="9157170at2"/>
<comment type="caution">
    <text evidence="1">The sequence shown here is derived from an EMBL/GenBank/DDBJ whole genome shotgun (WGS) entry which is preliminary data.</text>
</comment>
<sequence>MKKILLALVVPLILAGCKPGEEKAISLAKYEVAANLKDPASAQFRNVKVSKMADAEDGRVVAVVCGEINGKNGFGAYAGFHPFFVELNMKSKGMFSKGVDYTLGDHFLSSKDTPPPPAYTERCQ</sequence>
<dbReference type="RefSeq" id="WP_045286125.1">
    <property type="nucleotide sequence ID" value="NZ_JZYX01000036.1"/>
</dbReference>
<accession>A0A0F1AS18</accession>
<dbReference type="PATRIC" id="fig|1619248.3.peg.2715"/>
<evidence type="ECO:0008006" key="3">
    <source>
        <dbReference type="Google" id="ProtNLM"/>
    </source>
</evidence>
<dbReference type="AlphaFoldDB" id="A0A0F1AS18"/>
<name>A0A0F1AS18_9ENTR</name>
<dbReference type="Proteomes" id="UP000033352">
    <property type="component" value="Unassembled WGS sequence"/>
</dbReference>